<dbReference type="InterPro" id="IPR042171">
    <property type="entry name" value="Acyl-CoA_hotdog"/>
</dbReference>
<dbReference type="InterPro" id="IPR003703">
    <property type="entry name" value="Acyl_CoA_thio"/>
</dbReference>
<evidence type="ECO:0000313" key="6">
    <source>
        <dbReference type="Proteomes" id="UP000038830"/>
    </source>
</evidence>
<feature type="domain" description="Acyl-CoA thioesterase-like N-terminal HotDog" evidence="4">
    <location>
        <begin position="44"/>
        <end position="124"/>
    </location>
</feature>
<sequence>MSITKLLRLPKVKMPEFRPNLEETLRLREVQRDVFTNTQRLYVPPGARGVFGGTLASQSLWAAMKTVPDKFVPHSLHSYFISGGDGKKDIMYHVERLRDGKSFISRQVKAYQDDTLVFIETISFARVRDQEEQQRKKELKHSAPMPNVDFNKFLDPLESFKRGVVDPGVAKESVLTKVGDYFNRFTKGPLEYRFPPDLWVTLEEHPDFEKAPNEIDVDWFIRLRKPVVDPLFNYVAMAYYSDSFLLLTVGKFHKRPMHSTKFSVSLDHTIYFHKQPTVNDWNMYHIEHPQSGDSRKLLYAAFYEKDTKELVASVVQEGLVVIDDELLKAKAKL</sequence>
<proteinExistence type="inferred from homology"/>
<evidence type="ECO:0008006" key="7">
    <source>
        <dbReference type="Google" id="ProtNLM"/>
    </source>
</evidence>
<evidence type="ECO:0000259" key="4">
    <source>
        <dbReference type="Pfam" id="PF13622"/>
    </source>
</evidence>
<keyword evidence="2" id="KW-0378">Hydrolase</keyword>
<organism evidence="5 6">
    <name type="scientific">Cyberlindnera jadinii (strain ATCC 18201 / CBS 1600 / BCRC 20928 / JCM 3617 / NBRC 0987 / NRRL Y-1542)</name>
    <name type="common">Torula yeast</name>
    <name type="synonym">Candida utilis</name>
    <dbReference type="NCBI Taxonomy" id="983966"/>
    <lineage>
        <taxon>Eukaryota</taxon>
        <taxon>Fungi</taxon>
        <taxon>Dikarya</taxon>
        <taxon>Ascomycota</taxon>
        <taxon>Saccharomycotina</taxon>
        <taxon>Saccharomycetes</taxon>
        <taxon>Phaffomycetales</taxon>
        <taxon>Phaffomycetaceae</taxon>
        <taxon>Cyberlindnera</taxon>
    </lineage>
</organism>
<dbReference type="Gene3D" id="2.40.160.210">
    <property type="entry name" value="Acyl-CoA thioesterase, double hotdog domain"/>
    <property type="match status" value="1"/>
</dbReference>
<dbReference type="Pfam" id="PF13622">
    <property type="entry name" value="4HBT_3"/>
    <property type="match status" value="1"/>
</dbReference>
<comment type="similarity">
    <text evidence="1">Belongs to the C/M/P thioester hydrolase family.</text>
</comment>
<dbReference type="GO" id="GO:0009062">
    <property type="term" value="P:fatty acid catabolic process"/>
    <property type="evidence" value="ECO:0007669"/>
    <property type="project" value="TreeGrafter"/>
</dbReference>
<dbReference type="CDD" id="cd03444">
    <property type="entry name" value="Thioesterase_II_repeat1"/>
    <property type="match status" value="1"/>
</dbReference>
<dbReference type="PANTHER" id="PTHR11066:SF34">
    <property type="entry name" value="ACYL-COENZYME A THIOESTERASE 8"/>
    <property type="match status" value="1"/>
</dbReference>
<evidence type="ECO:0000259" key="3">
    <source>
        <dbReference type="Pfam" id="PF02551"/>
    </source>
</evidence>
<dbReference type="InterPro" id="IPR025652">
    <property type="entry name" value="TesB_C"/>
</dbReference>
<dbReference type="GO" id="GO:0047617">
    <property type="term" value="F:fatty acyl-CoA hydrolase activity"/>
    <property type="evidence" value="ECO:0007669"/>
    <property type="project" value="InterPro"/>
</dbReference>
<dbReference type="GO" id="GO:0006637">
    <property type="term" value="P:acyl-CoA metabolic process"/>
    <property type="evidence" value="ECO:0007669"/>
    <property type="project" value="InterPro"/>
</dbReference>
<evidence type="ECO:0000256" key="2">
    <source>
        <dbReference type="ARBA" id="ARBA00022801"/>
    </source>
</evidence>
<dbReference type="Pfam" id="PF02551">
    <property type="entry name" value="Acyl_CoA_thio"/>
    <property type="match status" value="1"/>
</dbReference>
<dbReference type="GO" id="GO:0005782">
    <property type="term" value="C:peroxisomal matrix"/>
    <property type="evidence" value="ECO:0007669"/>
    <property type="project" value="TreeGrafter"/>
</dbReference>
<dbReference type="AlphaFoldDB" id="A0A0H5CIE0"/>
<protein>
    <recommendedName>
        <fullName evidence="7">Thioesterase/thiol ester dehydrase-isomerase</fullName>
    </recommendedName>
</protein>
<dbReference type="SUPFAM" id="SSF54637">
    <property type="entry name" value="Thioesterase/thiol ester dehydrase-isomerase"/>
    <property type="match status" value="2"/>
</dbReference>
<dbReference type="EMBL" id="CDQK01000006">
    <property type="protein sequence ID" value="CEP24324.1"/>
    <property type="molecule type" value="Genomic_DNA"/>
</dbReference>
<gene>
    <name evidence="5" type="ORF">BN1211_5122</name>
</gene>
<accession>A0A0H5CIE0</accession>
<dbReference type="Proteomes" id="UP000038830">
    <property type="component" value="Unassembled WGS sequence"/>
</dbReference>
<reference evidence="6" key="1">
    <citation type="journal article" date="2015" name="J. Biotechnol.">
        <title>The structure of the Cyberlindnera jadinii genome and its relation to Candida utilis analyzed by the occurrence of single nucleotide polymorphisms.</title>
        <authorList>
            <person name="Rupp O."/>
            <person name="Brinkrolf K."/>
            <person name="Buerth C."/>
            <person name="Kunigo M."/>
            <person name="Schneider J."/>
            <person name="Jaenicke S."/>
            <person name="Goesmann A."/>
            <person name="Puehler A."/>
            <person name="Jaeger K.-E."/>
            <person name="Ernst J.F."/>
        </authorList>
    </citation>
    <scope>NUCLEOTIDE SEQUENCE [LARGE SCALE GENOMIC DNA]</scope>
    <source>
        <strain evidence="6">ATCC 18201 / CBS 1600 / BCRC 20928 / JCM 3617 / NBRC 0987 / NRRL Y-1542</strain>
    </source>
</reference>
<dbReference type="InterPro" id="IPR049449">
    <property type="entry name" value="TesB_ACOT8-like_N"/>
</dbReference>
<dbReference type="InterPro" id="IPR029069">
    <property type="entry name" value="HotDog_dom_sf"/>
</dbReference>
<dbReference type="PANTHER" id="PTHR11066">
    <property type="entry name" value="ACYL-COA THIOESTERASE"/>
    <property type="match status" value="1"/>
</dbReference>
<evidence type="ECO:0000256" key="1">
    <source>
        <dbReference type="ARBA" id="ARBA00006538"/>
    </source>
</evidence>
<feature type="domain" description="Acyl-CoA thioesterase 2 C-terminal" evidence="3">
    <location>
        <begin position="228"/>
        <end position="319"/>
    </location>
</feature>
<dbReference type="CDD" id="cd03445">
    <property type="entry name" value="Thioesterase_II_repeat2"/>
    <property type="match status" value="1"/>
</dbReference>
<name>A0A0H5CIE0_CYBJN</name>
<evidence type="ECO:0000313" key="5">
    <source>
        <dbReference type="EMBL" id="CEP24324.1"/>
    </source>
</evidence>